<dbReference type="PROSITE" id="PS01124">
    <property type="entry name" value="HTH_ARAC_FAMILY_2"/>
    <property type="match status" value="1"/>
</dbReference>
<evidence type="ECO:0000313" key="6">
    <source>
        <dbReference type="Proteomes" id="UP000192678"/>
    </source>
</evidence>
<dbReference type="GO" id="GO:0003700">
    <property type="term" value="F:DNA-binding transcription factor activity"/>
    <property type="evidence" value="ECO:0007669"/>
    <property type="project" value="InterPro"/>
</dbReference>
<proteinExistence type="predicted"/>
<reference evidence="5 6" key="1">
    <citation type="submission" date="2017-04" db="EMBL/GenBank/DDBJ databases">
        <authorList>
            <person name="Afonso C.L."/>
            <person name="Miller P.J."/>
            <person name="Scott M.A."/>
            <person name="Spackman E."/>
            <person name="Goraichik I."/>
            <person name="Dimitrov K.M."/>
            <person name="Suarez D.L."/>
            <person name="Swayne D.E."/>
        </authorList>
    </citation>
    <scope>NUCLEOTIDE SEQUENCE [LARGE SCALE GENOMIC DNA]</scope>
    <source>
        <strain evidence="5 6">DSM 19625</strain>
    </source>
</reference>
<dbReference type="Pfam" id="PF12833">
    <property type="entry name" value="HTH_18"/>
    <property type="match status" value="1"/>
</dbReference>
<evidence type="ECO:0000313" key="5">
    <source>
        <dbReference type="EMBL" id="SMD00224.1"/>
    </source>
</evidence>
<keyword evidence="3" id="KW-0804">Transcription</keyword>
<keyword evidence="1" id="KW-0805">Transcription regulation</keyword>
<feature type="domain" description="HTH araC/xylS-type" evidence="4">
    <location>
        <begin position="188"/>
        <end position="286"/>
    </location>
</feature>
<dbReference type="Proteomes" id="UP000192678">
    <property type="component" value="Unassembled WGS sequence"/>
</dbReference>
<dbReference type="GO" id="GO:0043565">
    <property type="term" value="F:sequence-specific DNA binding"/>
    <property type="evidence" value="ECO:0007669"/>
    <property type="project" value="InterPro"/>
</dbReference>
<dbReference type="PROSITE" id="PS00041">
    <property type="entry name" value="HTH_ARAC_FAMILY_1"/>
    <property type="match status" value="1"/>
</dbReference>
<name>A0A1W2DRV6_9SPHI</name>
<keyword evidence="6" id="KW-1185">Reference proteome</keyword>
<dbReference type="Gene3D" id="1.10.10.60">
    <property type="entry name" value="Homeodomain-like"/>
    <property type="match status" value="2"/>
</dbReference>
<gene>
    <name evidence="5" type="ORF">SAMN04488101_10812</name>
</gene>
<protein>
    <submittedName>
        <fullName evidence="5">Helix-turn-helix domain-containing protein</fullName>
    </submittedName>
</protein>
<evidence type="ECO:0000256" key="2">
    <source>
        <dbReference type="ARBA" id="ARBA00023125"/>
    </source>
</evidence>
<dbReference type="InterPro" id="IPR018060">
    <property type="entry name" value="HTH_AraC"/>
</dbReference>
<dbReference type="InterPro" id="IPR009057">
    <property type="entry name" value="Homeodomain-like_sf"/>
</dbReference>
<evidence type="ECO:0000256" key="3">
    <source>
        <dbReference type="ARBA" id="ARBA00023163"/>
    </source>
</evidence>
<dbReference type="SMART" id="SM00342">
    <property type="entry name" value="HTH_ARAC"/>
    <property type="match status" value="1"/>
</dbReference>
<accession>A0A1W2DRV6</accession>
<dbReference type="OrthoDB" id="1007602at2"/>
<dbReference type="PRINTS" id="PR00032">
    <property type="entry name" value="HTHARAC"/>
</dbReference>
<dbReference type="EMBL" id="FWYB01000008">
    <property type="protein sequence ID" value="SMD00224.1"/>
    <property type="molecule type" value="Genomic_DNA"/>
</dbReference>
<sequence>MNTIDCKSTFTLLLTDYVKLNKNWNYKNVTSVFFRIIYIDEGKGKLICDLEEYVLEPGFLYLIPSFTTFSYVCEHYLSHYYICFLEEFQLGSLFASNRKVFKISANEIDITSMKRVFNLNPGRGLVTSHNPEVFEKDKDLTAYYELNNTIPLSAYMETCGLLLTLVSRFVQSPLFLKSEANHINSKIATAIFFMQNHLSHSISVAELAKTANYHPDHFSRLFLQNTGTRPLDYLKSKRIERSQFLLATTDKTFYEIANELGFESQAYFSRVFKSITGSTPGQYKKGITRRLII</sequence>
<dbReference type="InterPro" id="IPR037923">
    <property type="entry name" value="HTH-like"/>
</dbReference>
<dbReference type="PANTHER" id="PTHR43280:SF28">
    <property type="entry name" value="HTH-TYPE TRANSCRIPTIONAL ACTIVATOR RHAS"/>
    <property type="match status" value="1"/>
</dbReference>
<organism evidence="5 6">
    <name type="scientific">Pedobacter nyackensis</name>
    <dbReference type="NCBI Taxonomy" id="475255"/>
    <lineage>
        <taxon>Bacteria</taxon>
        <taxon>Pseudomonadati</taxon>
        <taxon>Bacteroidota</taxon>
        <taxon>Sphingobacteriia</taxon>
        <taxon>Sphingobacteriales</taxon>
        <taxon>Sphingobacteriaceae</taxon>
        <taxon>Pedobacter</taxon>
    </lineage>
</organism>
<dbReference type="InterPro" id="IPR018062">
    <property type="entry name" value="HTH_AraC-typ_CS"/>
</dbReference>
<dbReference type="AlphaFoldDB" id="A0A1W2DRV6"/>
<dbReference type="STRING" id="475255.SAMN04488101_10812"/>
<dbReference type="SUPFAM" id="SSF51215">
    <property type="entry name" value="Regulatory protein AraC"/>
    <property type="match status" value="1"/>
</dbReference>
<dbReference type="SUPFAM" id="SSF46689">
    <property type="entry name" value="Homeodomain-like"/>
    <property type="match status" value="2"/>
</dbReference>
<dbReference type="InterPro" id="IPR020449">
    <property type="entry name" value="Tscrpt_reg_AraC-type_HTH"/>
</dbReference>
<keyword evidence="2" id="KW-0238">DNA-binding</keyword>
<evidence type="ECO:0000259" key="4">
    <source>
        <dbReference type="PROSITE" id="PS01124"/>
    </source>
</evidence>
<evidence type="ECO:0000256" key="1">
    <source>
        <dbReference type="ARBA" id="ARBA00023015"/>
    </source>
</evidence>
<dbReference type="RefSeq" id="WP_084290125.1">
    <property type="nucleotide sequence ID" value="NZ_FWYB01000008.1"/>
</dbReference>
<dbReference type="PANTHER" id="PTHR43280">
    <property type="entry name" value="ARAC-FAMILY TRANSCRIPTIONAL REGULATOR"/>
    <property type="match status" value="1"/>
</dbReference>